<sequence>MLAIAQLLIILSFQYLTGSKTIAWRIVPYRLQVGGNVMIIGQSPESGYEFILIDCSPRLPSSPKLEHAIMLFSV</sequence>
<dbReference type="EMBL" id="CM016558">
    <property type="protein sequence ID" value="TKW07437.1"/>
    <property type="molecule type" value="Genomic_DNA"/>
</dbReference>
<name>A0A4U6UAX2_SETVI</name>
<accession>A0A4U6UAX2</accession>
<evidence type="ECO:0000256" key="1">
    <source>
        <dbReference type="SAM" id="SignalP"/>
    </source>
</evidence>
<keyword evidence="3" id="KW-1185">Reference proteome</keyword>
<evidence type="ECO:0000313" key="2">
    <source>
        <dbReference type="EMBL" id="TKW07437.1"/>
    </source>
</evidence>
<dbReference type="Gramene" id="TKW07437">
    <property type="protein sequence ID" value="TKW07437"/>
    <property type="gene ID" value="SEVIR_7G306450v2"/>
</dbReference>
<feature type="chain" id="PRO_5020943243" evidence="1">
    <location>
        <begin position="20"/>
        <end position="74"/>
    </location>
</feature>
<gene>
    <name evidence="2" type="ORF">SEVIR_7G306450v2</name>
</gene>
<dbReference type="AlphaFoldDB" id="A0A4U6UAX2"/>
<evidence type="ECO:0000313" key="3">
    <source>
        <dbReference type="Proteomes" id="UP000298652"/>
    </source>
</evidence>
<dbReference type="Proteomes" id="UP000298652">
    <property type="component" value="Chromosome 7"/>
</dbReference>
<protein>
    <submittedName>
        <fullName evidence="2">Uncharacterized protein</fullName>
    </submittedName>
</protein>
<proteinExistence type="predicted"/>
<organism evidence="2 3">
    <name type="scientific">Setaria viridis</name>
    <name type="common">Green bristlegrass</name>
    <name type="synonym">Setaria italica subsp. viridis</name>
    <dbReference type="NCBI Taxonomy" id="4556"/>
    <lineage>
        <taxon>Eukaryota</taxon>
        <taxon>Viridiplantae</taxon>
        <taxon>Streptophyta</taxon>
        <taxon>Embryophyta</taxon>
        <taxon>Tracheophyta</taxon>
        <taxon>Spermatophyta</taxon>
        <taxon>Magnoliopsida</taxon>
        <taxon>Liliopsida</taxon>
        <taxon>Poales</taxon>
        <taxon>Poaceae</taxon>
        <taxon>PACMAD clade</taxon>
        <taxon>Panicoideae</taxon>
        <taxon>Panicodae</taxon>
        <taxon>Paniceae</taxon>
        <taxon>Cenchrinae</taxon>
        <taxon>Setaria</taxon>
    </lineage>
</organism>
<keyword evidence="1" id="KW-0732">Signal</keyword>
<feature type="signal peptide" evidence="1">
    <location>
        <begin position="1"/>
        <end position="19"/>
    </location>
</feature>
<reference evidence="2" key="1">
    <citation type="submission" date="2019-03" db="EMBL/GenBank/DDBJ databases">
        <title>WGS assembly of Setaria viridis.</title>
        <authorList>
            <person name="Huang P."/>
            <person name="Jenkins J."/>
            <person name="Grimwood J."/>
            <person name="Barry K."/>
            <person name="Healey A."/>
            <person name="Mamidi S."/>
            <person name="Sreedasyam A."/>
            <person name="Shu S."/>
            <person name="Feldman M."/>
            <person name="Wu J."/>
            <person name="Yu Y."/>
            <person name="Chen C."/>
            <person name="Johnson J."/>
            <person name="Rokhsar D."/>
            <person name="Baxter I."/>
            <person name="Schmutz J."/>
            <person name="Brutnell T."/>
            <person name="Kellogg E."/>
        </authorList>
    </citation>
    <scope>NUCLEOTIDE SEQUENCE [LARGE SCALE GENOMIC DNA]</scope>
</reference>